<evidence type="ECO:0000313" key="2">
    <source>
        <dbReference type="Proteomes" id="UP000319383"/>
    </source>
</evidence>
<keyword evidence="2" id="KW-1185">Reference proteome</keyword>
<dbReference type="AlphaFoldDB" id="A0A517ZZ13"/>
<sequence length="717" mass="82074">MQDRPCVAVAQTTSAIQFSPPDKIGLVPARNNWVPQKIESLLKLGAGRAAEAMLVKARDQTGNTRLCVEKIFRPGWLTRAVYRCAFQAPFAYQNSEDAILACFYRRRVAARLVEALVPGVSVAEPLYVRWDRSSRAFVLGSELIRGRGIRPAPADPQILRRSLQNGFGNPNGNNRQPPEEIDGLLRIMRRLEALMHECGLVGSGWQVSQSAVVATANLLRTKSEYVVVDLESGIPALLVPYYLAAGWRMRSMPLFDDLEPRTLRNFVEAHWPNLQTELGRTGYQQLADDVEALIEHTARWKQAEIALGRRSTSLFSRTFRKAQRRRCFDIWQRQEIIDEKTADQFRSSSRLWSRPIFWLGLIPGSPGRFLQRMCGNRTARRTARQAILHRSFRRKLFSEYCDRKTKQWRKAGRISPERRFARLSPRFLTNAALAKITPAGLQRWLSDPQQRRTQLARFVLLIASGRYQREYGRQMIRRSLREWTTDGRLHPQEQASLEKQSDSHELDEYARCFGMHLSLKLIMPVLIPLKVGGLAAFAVTKDPWYLLPMAVSPIARTAITLWRMARNRWRGVRYGEALAIGILPLVGSLAFPVQMYAAHKQLATFLIRDNAARLGRWIPIYGGRNSRLEIAAIKAADIPIELLDIGLSVIAWFRGLFPHWKSVQPEEVAPTTLSASRWQRWVDHHIKKLIESEAAQQLINDHIDNLYKQQTHYRKAS</sequence>
<dbReference type="KEGG" id="sdyn:Mal52_62150"/>
<name>A0A517ZZ13_9PLAN</name>
<proteinExistence type="predicted"/>
<evidence type="ECO:0000313" key="1">
    <source>
        <dbReference type="EMBL" id="QDU47680.1"/>
    </source>
</evidence>
<reference evidence="1 2" key="1">
    <citation type="submission" date="2019-02" db="EMBL/GenBank/DDBJ databases">
        <title>Deep-cultivation of Planctomycetes and their phenomic and genomic characterization uncovers novel biology.</title>
        <authorList>
            <person name="Wiegand S."/>
            <person name="Jogler M."/>
            <person name="Boedeker C."/>
            <person name="Pinto D."/>
            <person name="Vollmers J."/>
            <person name="Rivas-Marin E."/>
            <person name="Kohn T."/>
            <person name="Peeters S.H."/>
            <person name="Heuer A."/>
            <person name="Rast P."/>
            <person name="Oberbeckmann S."/>
            <person name="Bunk B."/>
            <person name="Jeske O."/>
            <person name="Meyerdierks A."/>
            <person name="Storesund J.E."/>
            <person name="Kallscheuer N."/>
            <person name="Luecker S."/>
            <person name="Lage O.M."/>
            <person name="Pohl T."/>
            <person name="Merkel B.J."/>
            <person name="Hornburger P."/>
            <person name="Mueller R.-W."/>
            <person name="Bruemmer F."/>
            <person name="Labrenz M."/>
            <person name="Spormann A.M."/>
            <person name="Op den Camp H."/>
            <person name="Overmann J."/>
            <person name="Amann R."/>
            <person name="Jetten M.S.M."/>
            <person name="Mascher T."/>
            <person name="Medema M.H."/>
            <person name="Devos D.P."/>
            <person name="Kaster A.-K."/>
            <person name="Ovreas L."/>
            <person name="Rohde M."/>
            <person name="Galperin M.Y."/>
            <person name="Jogler C."/>
        </authorList>
    </citation>
    <scope>NUCLEOTIDE SEQUENCE [LARGE SCALE GENOMIC DNA]</scope>
    <source>
        <strain evidence="1 2">Mal52</strain>
    </source>
</reference>
<accession>A0A517ZZ13</accession>
<dbReference type="Proteomes" id="UP000319383">
    <property type="component" value="Chromosome"/>
</dbReference>
<dbReference type="RefSeq" id="WP_145380464.1">
    <property type="nucleotide sequence ID" value="NZ_CP036276.1"/>
</dbReference>
<protein>
    <submittedName>
        <fullName evidence="1">Uncharacterized protein</fullName>
    </submittedName>
</protein>
<organism evidence="1 2">
    <name type="scientific">Symmachiella dynata</name>
    <dbReference type="NCBI Taxonomy" id="2527995"/>
    <lineage>
        <taxon>Bacteria</taxon>
        <taxon>Pseudomonadati</taxon>
        <taxon>Planctomycetota</taxon>
        <taxon>Planctomycetia</taxon>
        <taxon>Planctomycetales</taxon>
        <taxon>Planctomycetaceae</taxon>
        <taxon>Symmachiella</taxon>
    </lineage>
</organism>
<dbReference type="EMBL" id="CP036276">
    <property type="protein sequence ID" value="QDU47680.1"/>
    <property type="molecule type" value="Genomic_DNA"/>
</dbReference>
<gene>
    <name evidence="1" type="ORF">Mal52_62150</name>
</gene>